<evidence type="ECO:0000313" key="14">
    <source>
        <dbReference type="EMBL" id="GFR78445.1"/>
    </source>
</evidence>
<dbReference type="SUPFAM" id="SSF56112">
    <property type="entry name" value="Protein kinase-like (PK-like)"/>
    <property type="match status" value="1"/>
</dbReference>
<proteinExistence type="predicted"/>
<dbReference type="InterPro" id="IPR041185">
    <property type="entry name" value="IKBKB_SDD"/>
</dbReference>
<dbReference type="GO" id="GO:0005524">
    <property type="term" value="F:ATP binding"/>
    <property type="evidence" value="ECO:0007669"/>
    <property type="project" value="UniProtKB-KW"/>
</dbReference>
<dbReference type="Proteomes" id="UP000762676">
    <property type="component" value="Unassembled WGS sequence"/>
</dbReference>
<evidence type="ECO:0000256" key="5">
    <source>
        <dbReference type="ARBA" id="ARBA00022527"/>
    </source>
</evidence>
<evidence type="ECO:0000256" key="2">
    <source>
        <dbReference type="ARBA" id="ARBA00004496"/>
    </source>
</evidence>
<keyword evidence="8" id="KW-0547">Nucleotide-binding</keyword>
<dbReference type="GO" id="GO:0008384">
    <property type="term" value="F:IkappaB kinase activity"/>
    <property type="evidence" value="ECO:0007669"/>
    <property type="project" value="UniProtKB-EC"/>
</dbReference>
<dbReference type="SMART" id="SM00220">
    <property type="entry name" value="S_TKc"/>
    <property type="match status" value="1"/>
</dbReference>
<dbReference type="InterPro" id="IPR051180">
    <property type="entry name" value="IKK"/>
</dbReference>
<gene>
    <name evidence="14" type="ORF">ElyMa_002262300</name>
</gene>
<evidence type="ECO:0000256" key="11">
    <source>
        <dbReference type="ARBA" id="ARBA00023242"/>
    </source>
</evidence>
<organism evidence="14 15">
    <name type="scientific">Elysia marginata</name>
    <dbReference type="NCBI Taxonomy" id="1093978"/>
    <lineage>
        <taxon>Eukaryota</taxon>
        <taxon>Metazoa</taxon>
        <taxon>Spiralia</taxon>
        <taxon>Lophotrochozoa</taxon>
        <taxon>Mollusca</taxon>
        <taxon>Gastropoda</taxon>
        <taxon>Heterobranchia</taxon>
        <taxon>Euthyneura</taxon>
        <taxon>Panpulmonata</taxon>
        <taxon>Sacoglossa</taxon>
        <taxon>Placobranchoidea</taxon>
        <taxon>Plakobranchidae</taxon>
        <taxon>Elysia</taxon>
    </lineage>
</organism>
<dbReference type="Gene3D" id="1.10.510.10">
    <property type="entry name" value="Transferase(Phosphotransferase) domain 1"/>
    <property type="match status" value="1"/>
</dbReference>
<evidence type="ECO:0000256" key="6">
    <source>
        <dbReference type="ARBA" id="ARBA00022553"/>
    </source>
</evidence>
<reference evidence="14 15" key="1">
    <citation type="journal article" date="2021" name="Elife">
        <title>Chloroplast acquisition without the gene transfer in kleptoplastic sea slugs, Plakobranchus ocellatus.</title>
        <authorList>
            <person name="Maeda T."/>
            <person name="Takahashi S."/>
            <person name="Yoshida T."/>
            <person name="Shimamura S."/>
            <person name="Takaki Y."/>
            <person name="Nagai Y."/>
            <person name="Toyoda A."/>
            <person name="Suzuki Y."/>
            <person name="Arimoto A."/>
            <person name="Ishii H."/>
            <person name="Satoh N."/>
            <person name="Nishiyama T."/>
            <person name="Hasebe M."/>
            <person name="Maruyama T."/>
            <person name="Minagawa J."/>
            <person name="Obokata J."/>
            <person name="Shigenobu S."/>
        </authorList>
    </citation>
    <scope>NUCLEOTIDE SEQUENCE [LARGE SCALE GENOMIC DNA]</scope>
</reference>
<keyword evidence="6" id="KW-0597">Phosphoprotein</keyword>
<dbReference type="InterPro" id="IPR008271">
    <property type="entry name" value="Ser/Thr_kinase_AS"/>
</dbReference>
<evidence type="ECO:0000256" key="9">
    <source>
        <dbReference type="ARBA" id="ARBA00022777"/>
    </source>
</evidence>
<dbReference type="PANTHER" id="PTHR22969:SF17">
    <property type="entry name" value="INHIBITOR OF NUCLEAR FACTOR KAPPA-B KINASE SUBUNIT BETA"/>
    <property type="match status" value="1"/>
</dbReference>
<evidence type="ECO:0000256" key="3">
    <source>
        <dbReference type="ARBA" id="ARBA00012442"/>
    </source>
</evidence>
<accession>A0AAV4G0D1</accession>
<sequence>MPAEAPVAMARLIYDLQVLNLPQNCLGLSETEIRQLASGVGSAINYLHKQGIRHRDLKPENIVLKYMDGRIIYKIIDLGYAKEWDMNSLCNSFVGTAQYVAPELFTSRPYSSKVADYWSLGVVVYECITASRPFLPDAGLVEWHREVSKKSDEDIRARYNSDKSGVTFSQKLPSSNQLCKPVAEHFEYWLRLMLRWDPNTRGGSRFNCFEHLEQICNLKVLIILQVEKNCLFTYCLKKDDSIRDVSKLIFSQTDIPEEEQFIVDAAGFRLDPDEPALKFCSNPFSEKPTVFLFRNGLMEIHERENYNLPSNVNTIVKQPTVFLGPKGHRKAWAETVYWFTKETKIYHQLILAHRAALLNMMQDNSKLIRQKSKMEIELFRLVGCQEFFKTSLDFDINKCQENIEFSSHLASVGGQRMLETWTDLSNRFDTLHNLIEKGKSLIDTIVDVNTAVLAFQRKPEGTHIQVNKLKE</sequence>
<dbReference type="GO" id="GO:0045944">
    <property type="term" value="P:positive regulation of transcription by RNA polymerase II"/>
    <property type="evidence" value="ECO:0007669"/>
    <property type="project" value="TreeGrafter"/>
</dbReference>
<evidence type="ECO:0000256" key="4">
    <source>
        <dbReference type="ARBA" id="ARBA00022490"/>
    </source>
</evidence>
<keyword evidence="5" id="KW-0723">Serine/threonine-protein kinase</keyword>
<feature type="domain" description="Protein kinase" evidence="13">
    <location>
        <begin position="1"/>
        <end position="262"/>
    </location>
</feature>
<keyword evidence="15" id="KW-1185">Reference proteome</keyword>
<dbReference type="InterPro" id="IPR046375">
    <property type="entry name" value="IKBKB_SDD_sf"/>
</dbReference>
<evidence type="ECO:0000256" key="12">
    <source>
        <dbReference type="ARBA" id="ARBA00048789"/>
    </source>
</evidence>
<comment type="subcellular location">
    <subcellularLocation>
        <location evidence="2">Cytoplasm</location>
    </subcellularLocation>
    <subcellularLocation>
        <location evidence="1">Nucleus</location>
    </subcellularLocation>
</comment>
<dbReference type="PROSITE" id="PS00108">
    <property type="entry name" value="PROTEIN_KINASE_ST"/>
    <property type="match status" value="1"/>
</dbReference>
<keyword evidence="7" id="KW-0808">Transferase</keyword>
<evidence type="ECO:0000256" key="8">
    <source>
        <dbReference type="ARBA" id="ARBA00022741"/>
    </source>
</evidence>
<dbReference type="Gene3D" id="3.10.20.90">
    <property type="entry name" value="Phosphatidylinositol 3-kinase Catalytic Subunit, Chain A, domain 1"/>
    <property type="match status" value="1"/>
</dbReference>
<keyword evidence="4" id="KW-0963">Cytoplasm</keyword>
<evidence type="ECO:0000256" key="1">
    <source>
        <dbReference type="ARBA" id="ARBA00004123"/>
    </source>
</evidence>
<dbReference type="GO" id="GO:0008385">
    <property type="term" value="C:IkappaB kinase complex"/>
    <property type="evidence" value="ECO:0007669"/>
    <property type="project" value="TreeGrafter"/>
</dbReference>
<dbReference type="EC" id="2.7.11.10" evidence="3"/>
<dbReference type="Pfam" id="PF00069">
    <property type="entry name" value="Pkinase"/>
    <property type="match status" value="1"/>
</dbReference>
<dbReference type="Pfam" id="PF18397">
    <property type="entry name" value="IKBKB_SDD"/>
    <property type="match status" value="1"/>
</dbReference>
<protein>
    <recommendedName>
        <fullName evidence="3">IkappaB kinase</fullName>
        <ecNumber evidence="3">2.7.11.10</ecNumber>
    </recommendedName>
</protein>
<dbReference type="InterPro" id="IPR000719">
    <property type="entry name" value="Prot_kinase_dom"/>
</dbReference>
<dbReference type="GO" id="GO:0033209">
    <property type="term" value="P:tumor necrosis factor-mediated signaling pathway"/>
    <property type="evidence" value="ECO:0007669"/>
    <property type="project" value="TreeGrafter"/>
</dbReference>
<evidence type="ECO:0000313" key="15">
    <source>
        <dbReference type="Proteomes" id="UP000762676"/>
    </source>
</evidence>
<dbReference type="GO" id="GO:0005634">
    <property type="term" value="C:nucleus"/>
    <property type="evidence" value="ECO:0007669"/>
    <property type="project" value="UniProtKB-SubCell"/>
</dbReference>
<dbReference type="Gene3D" id="1.20.1270.250">
    <property type="match status" value="1"/>
</dbReference>
<keyword evidence="9 14" id="KW-0418">Kinase</keyword>
<dbReference type="AlphaFoldDB" id="A0AAV4G0D1"/>
<dbReference type="InterPro" id="IPR011009">
    <property type="entry name" value="Kinase-like_dom_sf"/>
</dbReference>
<evidence type="ECO:0000256" key="10">
    <source>
        <dbReference type="ARBA" id="ARBA00022840"/>
    </source>
</evidence>
<keyword evidence="11" id="KW-0539">Nucleus</keyword>
<comment type="caution">
    <text evidence="14">The sequence shown here is derived from an EMBL/GenBank/DDBJ whole genome shotgun (WGS) entry which is preliminary data.</text>
</comment>
<name>A0AAV4G0D1_9GAST</name>
<dbReference type="EMBL" id="BMAT01004698">
    <property type="protein sequence ID" value="GFR78445.1"/>
    <property type="molecule type" value="Genomic_DNA"/>
</dbReference>
<evidence type="ECO:0000256" key="7">
    <source>
        <dbReference type="ARBA" id="ARBA00022679"/>
    </source>
</evidence>
<dbReference type="PANTHER" id="PTHR22969">
    <property type="entry name" value="IKB KINASE"/>
    <property type="match status" value="1"/>
</dbReference>
<comment type="catalytic activity">
    <reaction evidence="12">
        <text>L-seryl-[I-kappa-B protein] + ATP = O-phospho-L-seryl-[I-kappa-B protein] + ADP + H(+)</text>
        <dbReference type="Rhea" id="RHEA:19073"/>
        <dbReference type="Rhea" id="RHEA-COMP:13698"/>
        <dbReference type="Rhea" id="RHEA-COMP:13699"/>
        <dbReference type="ChEBI" id="CHEBI:15378"/>
        <dbReference type="ChEBI" id="CHEBI:29999"/>
        <dbReference type="ChEBI" id="CHEBI:30616"/>
        <dbReference type="ChEBI" id="CHEBI:83421"/>
        <dbReference type="ChEBI" id="CHEBI:456216"/>
        <dbReference type="EC" id="2.7.11.10"/>
    </reaction>
</comment>
<keyword evidence="10" id="KW-0067">ATP-binding</keyword>
<dbReference type="PROSITE" id="PS50011">
    <property type="entry name" value="PROTEIN_KINASE_DOM"/>
    <property type="match status" value="1"/>
</dbReference>
<feature type="non-terminal residue" evidence="14">
    <location>
        <position position="471"/>
    </location>
</feature>
<evidence type="ECO:0000259" key="13">
    <source>
        <dbReference type="PROSITE" id="PS50011"/>
    </source>
</evidence>